<keyword evidence="16" id="KW-1185">Reference proteome</keyword>
<dbReference type="InterPro" id="IPR036424">
    <property type="entry name" value="UPP_synth-like_sf"/>
</dbReference>
<evidence type="ECO:0000256" key="6">
    <source>
        <dbReference type="ARBA" id="ARBA00022679"/>
    </source>
</evidence>
<evidence type="ECO:0000256" key="10">
    <source>
        <dbReference type="ARBA" id="ARBA00022989"/>
    </source>
</evidence>
<reference evidence="15 16" key="1">
    <citation type="journal article" date="2016" name="Nat. Commun.">
        <title>Ectomycorrhizal ecology is imprinted in the genome of the dominant symbiotic fungus Cenococcum geophilum.</title>
        <authorList>
            <consortium name="DOE Joint Genome Institute"/>
            <person name="Peter M."/>
            <person name="Kohler A."/>
            <person name="Ohm R.A."/>
            <person name="Kuo A."/>
            <person name="Krutzmann J."/>
            <person name="Morin E."/>
            <person name="Arend M."/>
            <person name="Barry K.W."/>
            <person name="Binder M."/>
            <person name="Choi C."/>
            <person name="Clum A."/>
            <person name="Copeland A."/>
            <person name="Grisel N."/>
            <person name="Haridas S."/>
            <person name="Kipfer T."/>
            <person name="LaButti K."/>
            <person name="Lindquist E."/>
            <person name="Lipzen A."/>
            <person name="Maire R."/>
            <person name="Meier B."/>
            <person name="Mihaltcheva S."/>
            <person name="Molinier V."/>
            <person name="Murat C."/>
            <person name="Poggeler S."/>
            <person name="Quandt C.A."/>
            <person name="Sperisen C."/>
            <person name="Tritt A."/>
            <person name="Tisserant E."/>
            <person name="Crous P.W."/>
            <person name="Henrissat B."/>
            <person name="Nehls U."/>
            <person name="Egli S."/>
            <person name="Spatafora J.W."/>
            <person name="Grigoriev I.V."/>
            <person name="Martin F.M."/>
        </authorList>
    </citation>
    <scope>NUCLEOTIDE SEQUENCE [LARGE SCALE GENOMIC DNA]</scope>
    <source>
        <strain evidence="15 16">CBS 207.34</strain>
    </source>
</reference>
<evidence type="ECO:0000256" key="2">
    <source>
        <dbReference type="ARBA" id="ARBA00004586"/>
    </source>
</evidence>
<evidence type="ECO:0000256" key="8">
    <source>
        <dbReference type="ARBA" id="ARBA00022824"/>
    </source>
</evidence>
<keyword evidence="6" id="KW-0808">Transferase</keyword>
<evidence type="ECO:0000256" key="1">
    <source>
        <dbReference type="ARBA" id="ARBA00001946"/>
    </source>
</evidence>
<keyword evidence="9" id="KW-0460">Magnesium</keyword>
<dbReference type="AlphaFoldDB" id="A0A8E2EQS0"/>
<comment type="subcellular location">
    <subcellularLocation>
        <location evidence="2">Endoplasmic reticulum membrane</location>
    </subcellularLocation>
</comment>
<feature type="transmembrane region" description="Helical" evidence="14">
    <location>
        <begin position="70"/>
        <end position="92"/>
    </location>
</feature>
<evidence type="ECO:0000256" key="14">
    <source>
        <dbReference type="SAM" id="Phobius"/>
    </source>
</evidence>
<dbReference type="GO" id="GO:1904423">
    <property type="term" value="C:dehydrodolichyl diphosphate synthase complex"/>
    <property type="evidence" value="ECO:0007669"/>
    <property type="project" value="InterPro"/>
</dbReference>
<dbReference type="PANTHER" id="PTHR21528">
    <property type="entry name" value="DEHYDRODOLICHYL DIPHOSPHATE SYNTHASE COMPLEX SUBUNIT NUS1"/>
    <property type="match status" value="1"/>
</dbReference>
<dbReference type="GO" id="GO:0045547">
    <property type="term" value="F:ditrans,polycis-polyprenyl diphosphate synthase [(2E,6E)-farnesyl diphosphate specific] activity"/>
    <property type="evidence" value="ECO:0007669"/>
    <property type="project" value="UniProtKB-EC"/>
</dbReference>
<keyword evidence="10 14" id="KW-1133">Transmembrane helix</keyword>
<evidence type="ECO:0000256" key="3">
    <source>
        <dbReference type="ARBA" id="ARBA00004922"/>
    </source>
</evidence>
<organism evidence="15 16">
    <name type="scientific">Glonium stellatum</name>
    <dbReference type="NCBI Taxonomy" id="574774"/>
    <lineage>
        <taxon>Eukaryota</taxon>
        <taxon>Fungi</taxon>
        <taxon>Dikarya</taxon>
        <taxon>Ascomycota</taxon>
        <taxon>Pezizomycotina</taxon>
        <taxon>Dothideomycetes</taxon>
        <taxon>Pleosporomycetidae</taxon>
        <taxon>Gloniales</taxon>
        <taxon>Gloniaceae</taxon>
        <taxon>Glonium</taxon>
    </lineage>
</organism>
<name>A0A8E2EQS0_9PEZI</name>
<dbReference type="InterPro" id="IPR038887">
    <property type="entry name" value="Nus1/NgBR"/>
</dbReference>
<evidence type="ECO:0000256" key="7">
    <source>
        <dbReference type="ARBA" id="ARBA00022692"/>
    </source>
</evidence>
<accession>A0A8E2EQS0</accession>
<dbReference type="PANTHER" id="PTHR21528:SF0">
    <property type="entry name" value="DEHYDRODOLICHYL DIPHOSPHATE SYNTHASE COMPLEX SUBUNIT NUS1"/>
    <property type="match status" value="1"/>
</dbReference>
<dbReference type="GO" id="GO:0005789">
    <property type="term" value="C:endoplasmic reticulum membrane"/>
    <property type="evidence" value="ECO:0007669"/>
    <property type="project" value="UniProtKB-SubCell"/>
</dbReference>
<evidence type="ECO:0000256" key="13">
    <source>
        <dbReference type="SAM" id="MobiDB-lite"/>
    </source>
</evidence>
<evidence type="ECO:0000256" key="11">
    <source>
        <dbReference type="ARBA" id="ARBA00023136"/>
    </source>
</evidence>
<evidence type="ECO:0000313" key="16">
    <source>
        <dbReference type="Proteomes" id="UP000250140"/>
    </source>
</evidence>
<evidence type="ECO:0000313" key="15">
    <source>
        <dbReference type="EMBL" id="OCL03129.1"/>
    </source>
</evidence>
<keyword evidence="8" id="KW-0256">Endoplasmic reticulum</keyword>
<comment type="cofactor">
    <cofactor evidence="1">
        <name>Mg(2+)</name>
        <dbReference type="ChEBI" id="CHEBI:18420"/>
    </cofactor>
</comment>
<keyword evidence="11 14" id="KW-0472">Membrane</keyword>
<evidence type="ECO:0000256" key="5">
    <source>
        <dbReference type="ARBA" id="ARBA00012596"/>
    </source>
</evidence>
<evidence type="ECO:0000256" key="4">
    <source>
        <dbReference type="ARBA" id="ARBA00005432"/>
    </source>
</evidence>
<evidence type="ECO:0000256" key="12">
    <source>
        <dbReference type="ARBA" id="ARBA00047353"/>
    </source>
</evidence>
<feature type="compositionally biased region" description="Basic residues" evidence="13">
    <location>
        <begin position="57"/>
        <end position="66"/>
    </location>
</feature>
<comment type="pathway">
    <text evidence="3">Protein modification; protein glycosylation.</text>
</comment>
<feature type="compositionally biased region" description="Low complexity" evidence="13">
    <location>
        <begin position="226"/>
        <end position="239"/>
    </location>
</feature>
<dbReference type="Gene3D" id="3.40.1180.10">
    <property type="entry name" value="Decaprenyl diphosphate synthase-like"/>
    <property type="match status" value="1"/>
</dbReference>
<sequence length="353" mass="39603">MAALSTSEQIAFHRGTTLDGRPLTVKDRENMLKPFLPPTPSTETPSPVTSPSPPVRKPAKKSRKPKPMRSFLASQLHLLVYTIIHTIFSVWFRFRRAWHAVVHRFFALLYYHHRTPEYIQKDVRNLGKLPEHLSVILELNESDDEQGNAGLEGLLNDVCEITAWCACAGIPLLSIYERTGVLKNCIPQTHRSISQTLESYFGVSRKPSLSVRAPHLPSFSPPTTPPTSSRPSSPSSSTTLISQPHITVLLLSANDGRNTMVDLTKTLAEMAQKQVLDPGNITAELIDVELKEGVCGEPELLVLFSPRVELKGYPPWQVRLTEIYHVPDNKGVNYQVFVRALHNYAKAQMRFGR</sequence>
<dbReference type="UniPathway" id="UPA00378"/>
<dbReference type="Proteomes" id="UP000250140">
    <property type="component" value="Unassembled WGS sequence"/>
</dbReference>
<feature type="region of interest" description="Disordered" evidence="13">
    <location>
        <begin position="212"/>
        <end position="240"/>
    </location>
</feature>
<gene>
    <name evidence="15" type="ORF">AOQ84DRAFT_381934</name>
</gene>
<protein>
    <recommendedName>
        <fullName evidence="5">ditrans,polycis-polyprenyl diphosphate synthase [(2E,6E)-farnesyldiphosphate specific]</fullName>
        <ecNumber evidence="5">2.5.1.87</ecNumber>
    </recommendedName>
</protein>
<proteinExistence type="inferred from homology"/>
<dbReference type="OrthoDB" id="19639at2759"/>
<keyword evidence="7 14" id="KW-0812">Transmembrane</keyword>
<dbReference type="SUPFAM" id="SSF64005">
    <property type="entry name" value="Undecaprenyl diphosphate synthase"/>
    <property type="match status" value="1"/>
</dbReference>
<evidence type="ECO:0000256" key="9">
    <source>
        <dbReference type="ARBA" id="ARBA00022842"/>
    </source>
</evidence>
<feature type="region of interest" description="Disordered" evidence="13">
    <location>
        <begin position="29"/>
        <end position="66"/>
    </location>
</feature>
<dbReference type="EC" id="2.5.1.87" evidence="5"/>
<comment type="similarity">
    <text evidence="4">Belongs to the UPP synthase family.</text>
</comment>
<dbReference type="EMBL" id="KV750801">
    <property type="protein sequence ID" value="OCL03129.1"/>
    <property type="molecule type" value="Genomic_DNA"/>
</dbReference>
<comment type="catalytic activity">
    <reaction evidence="12">
        <text>n isopentenyl diphosphate + (2E,6E)-farnesyl diphosphate = a di-trans,poly-cis-polyprenyl diphosphate + n diphosphate</text>
        <dbReference type="Rhea" id="RHEA:53008"/>
        <dbReference type="Rhea" id="RHEA-COMP:19494"/>
        <dbReference type="ChEBI" id="CHEBI:33019"/>
        <dbReference type="ChEBI" id="CHEBI:128769"/>
        <dbReference type="ChEBI" id="CHEBI:136960"/>
        <dbReference type="ChEBI" id="CHEBI:175763"/>
        <dbReference type="EC" id="2.5.1.87"/>
    </reaction>
</comment>